<accession>A0A930Y7F0</accession>
<name>A0A930Y7F0_9ACTN</name>
<dbReference type="PANTHER" id="PTHR43537:SF45">
    <property type="entry name" value="GNTR FAMILY REGULATORY PROTEIN"/>
    <property type="match status" value="1"/>
</dbReference>
<sequence>MSTGAFDDVLSTLDAERRARRTVMSTTADRVAGQLREQVAEGHLRSGTKLPEERLAAALGVSRNTLREALGQLVAERILVREAHRGVVVSTPDADDVRDVYAARLALEPGALRQGEHAPAARVAALRAAVEEGQAALEAGDHEAVGGANQHFHHAVVALAGSDRLDAQMDLLLAEMRLFFHAMGDPRTFHEPYLAANAAICDLAEAGRWSDAAEHLTTYLTDAREQLLGGFALT</sequence>
<dbReference type="PROSITE" id="PS50949">
    <property type="entry name" value="HTH_GNTR"/>
    <property type="match status" value="1"/>
</dbReference>
<dbReference type="InterPro" id="IPR000524">
    <property type="entry name" value="Tscrpt_reg_HTH_GntR"/>
</dbReference>
<dbReference type="RefSeq" id="WP_194503175.1">
    <property type="nucleotide sequence ID" value="NZ_JADIVZ010000003.1"/>
</dbReference>
<dbReference type="GO" id="GO:0003677">
    <property type="term" value="F:DNA binding"/>
    <property type="evidence" value="ECO:0007669"/>
    <property type="project" value="UniProtKB-KW"/>
</dbReference>
<reference evidence="5" key="1">
    <citation type="submission" date="2020-11" db="EMBL/GenBank/DDBJ databases">
        <title>Nocardioides sp. CBS4Y-1, whole genome shotgun sequence.</title>
        <authorList>
            <person name="Tuo L."/>
        </authorList>
    </citation>
    <scope>NUCLEOTIDE SEQUENCE</scope>
    <source>
        <strain evidence="5">CBS4Y-1</strain>
    </source>
</reference>
<dbReference type="SMART" id="SM00345">
    <property type="entry name" value="HTH_GNTR"/>
    <property type="match status" value="1"/>
</dbReference>
<dbReference type="SMART" id="SM00895">
    <property type="entry name" value="FCD"/>
    <property type="match status" value="1"/>
</dbReference>
<organism evidence="5 6">
    <name type="scientific">Nocardioides acrostichi</name>
    <dbReference type="NCBI Taxonomy" id="2784339"/>
    <lineage>
        <taxon>Bacteria</taxon>
        <taxon>Bacillati</taxon>
        <taxon>Actinomycetota</taxon>
        <taxon>Actinomycetes</taxon>
        <taxon>Propionibacteriales</taxon>
        <taxon>Nocardioidaceae</taxon>
        <taxon>Nocardioides</taxon>
    </lineage>
</organism>
<keyword evidence="1" id="KW-0805">Transcription regulation</keyword>
<dbReference type="Gene3D" id="1.20.120.530">
    <property type="entry name" value="GntR ligand-binding domain-like"/>
    <property type="match status" value="1"/>
</dbReference>
<keyword evidence="2" id="KW-0238">DNA-binding</keyword>
<keyword evidence="6" id="KW-1185">Reference proteome</keyword>
<dbReference type="InterPro" id="IPR036390">
    <property type="entry name" value="WH_DNA-bd_sf"/>
</dbReference>
<dbReference type="PANTHER" id="PTHR43537">
    <property type="entry name" value="TRANSCRIPTIONAL REGULATOR, GNTR FAMILY"/>
    <property type="match status" value="1"/>
</dbReference>
<gene>
    <name evidence="5" type="ORF">ISG29_09525</name>
</gene>
<dbReference type="SUPFAM" id="SSF48008">
    <property type="entry name" value="GntR ligand-binding domain-like"/>
    <property type="match status" value="1"/>
</dbReference>
<dbReference type="InterPro" id="IPR011711">
    <property type="entry name" value="GntR_C"/>
</dbReference>
<evidence type="ECO:0000259" key="4">
    <source>
        <dbReference type="PROSITE" id="PS50949"/>
    </source>
</evidence>
<keyword evidence="3" id="KW-0804">Transcription</keyword>
<comment type="caution">
    <text evidence="5">The sequence shown here is derived from an EMBL/GenBank/DDBJ whole genome shotgun (WGS) entry which is preliminary data.</text>
</comment>
<dbReference type="CDD" id="cd07377">
    <property type="entry name" value="WHTH_GntR"/>
    <property type="match status" value="1"/>
</dbReference>
<evidence type="ECO:0000256" key="3">
    <source>
        <dbReference type="ARBA" id="ARBA00023163"/>
    </source>
</evidence>
<protein>
    <submittedName>
        <fullName evidence="5">GntR family transcriptional regulator</fullName>
    </submittedName>
</protein>
<evidence type="ECO:0000256" key="2">
    <source>
        <dbReference type="ARBA" id="ARBA00023125"/>
    </source>
</evidence>
<dbReference type="EMBL" id="JADIVZ010000003">
    <property type="protein sequence ID" value="MBF4161931.1"/>
    <property type="molecule type" value="Genomic_DNA"/>
</dbReference>
<dbReference type="InterPro" id="IPR008920">
    <property type="entry name" value="TF_FadR/GntR_C"/>
</dbReference>
<evidence type="ECO:0000313" key="6">
    <source>
        <dbReference type="Proteomes" id="UP000656804"/>
    </source>
</evidence>
<proteinExistence type="predicted"/>
<dbReference type="Proteomes" id="UP000656804">
    <property type="component" value="Unassembled WGS sequence"/>
</dbReference>
<dbReference type="AlphaFoldDB" id="A0A930Y7F0"/>
<dbReference type="Gene3D" id="1.10.10.10">
    <property type="entry name" value="Winged helix-like DNA-binding domain superfamily/Winged helix DNA-binding domain"/>
    <property type="match status" value="1"/>
</dbReference>
<evidence type="ECO:0000313" key="5">
    <source>
        <dbReference type="EMBL" id="MBF4161931.1"/>
    </source>
</evidence>
<dbReference type="Pfam" id="PF07729">
    <property type="entry name" value="FCD"/>
    <property type="match status" value="1"/>
</dbReference>
<dbReference type="GO" id="GO:0003700">
    <property type="term" value="F:DNA-binding transcription factor activity"/>
    <property type="evidence" value="ECO:0007669"/>
    <property type="project" value="InterPro"/>
</dbReference>
<feature type="domain" description="HTH gntR-type" evidence="4">
    <location>
        <begin position="25"/>
        <end position="92"/>
    </location>
</feature>
<dbReference type="InterPro" id="IPR036388">
    <property type="entry name" value="WH-like_DNA-bd_sf"/>
</dbReference>
<dbReference type="Pfam" id="PF00392">
    <property type="entry name" value="GntR"/>
    <property type="match status" value="1"/>
</dbReference>
<dbReference type="SUPFAM" id="SSF46785">
    <property type="entry name" value="Winged helix' DNA-binding domain"/>
    <property type="match status" value="1"/>
</dbReference>
<evidence type="ECO:0000256" key="1">
    <source>
        <dbReference type="ARBA" id="ARBA00023015"/>
    </source>
</evidence>